<keyword evidence="5 6" id="KW-0472">Membrane</keyword>
<dbReference type="RefSeq" id="WP_211632117.1">
    <property type="nucleotide sequence ID" value="NZ_CP073100.1"/>
</dbReference>
<evidence type="ECO:0000256" key="5">
    <source>
        <dbReference type="ARBA" id="ARBA00023136"/>
    </source>
</evidence>
<feature type="transmembrane region" description="Helical" evidence="6">
    <location>
        <begin position="489"/>
        <end position="512"/>
    </location>
</feature>
<proteinExistence type="predicted"/>
<feature type="transmembrane region" description="Helical" evidence="6">
    <location>
        <begin position="818"/>
        <end position="841"/>
    </location>
</feature>
<feature type="transmembrane region" description="Helical" evidence="6">
    <location>
        <begin position="272"/>
        <end position="292"/>
    </location>
</feature>
<feature type="transmembrane region" description="Helical" evidence="6">
    <location>
        <begin position="782"/>
        <end position="806"/>
    </location>
</feature>
<feature type="transmembrane region" description="Helical" evidence="6">
    <location>
        <begin position="37"/>
        <end position="57"/>
    </location>
</feature>
<dbReference type="Pfam" id="PF12704">
    <property type="entry name" value="MacB_PCD"/>
    <property type="match status" value="1"/>
</dbReference>
<evidence type="ECO:0000313" key="9">
    <source>
        <dbReference type="EMBL" id="QUE51877.1"/>
    </source>
</evidence>
<feature type="transmembrane region" description="Helical" evidence="6">
    <location>
        <begin position="304"/>
        <end position="322"/>
    </location>
</feature>
<feature type="domain" description="ABC3 transporter permease C-terminal" evidence="7">
    <location>
        <begin position="275"/>
        <end position="394"/>
    </location>
</feature>
<dbReference type="AlphaFoldDB" id="A0A975J0P6"/>
<sequence>MPADSTRPLPRTLLGALFHPWTWRMAWRDSRTQRVRLAIFSLAIVAGIAALVAIHSLKASVQTGIDTQAKSLLGSDLMVSSRQPIPADVVADLTARAKRAGHETSFSSMLYFASADATRLVQVRALDGGYPFYGTVETVPAEAWQRLQSESGILLEPALLDQFQAKVGDKVKLGSLELTILGTVKKAAPRSGRFGAFAPEVYVRPSDLEHSGLLGSTSMSTRALHLELRPGVNVKKLKEDLRDRFPDTSMRIESSEDRRETLGDALDNFQQFLGILALASLVLGAIGVAAAVHAHVTRRGPTVAILRCLGCPGNLAFGIYFAQAVALGLLGALSGAAVGVALHAGVVAAFHDSLPIEIDAAPEWRVVSLTAAAGLAVCCGFALLPLLRIHGISPAATLRDGAVLERRGNWRSWPVYLLLAGLLVLLARLNDDHWKRALALVAGLAVAFGVLLAVARLLVWFTRKLVRPSWPYLLRQGISNLHRPRNQTLLFLLSLGLGTFLVVTVLLVGNLINQRLQLRQFDESPNLYLVDVQPDQEAGVKDLLAEQKLPVLESAPMVTMRIQSIRGVPVRDLEAKKEVPKWAIRREFRSTYRDQLNATETIVAGEWKTRADGPDQPVPLSLEEQIAKDLRVNIGDEMTLDVQGVPVKTRVTSLRKVDWSRFNLNFFMVFTPGVLEDAPGFHVVTTRVPAASSSGELQRAMVKKYPNVSAIDLTVVLETVRGILAKISTVVGVLAGFTVLAALPILAGTLLNGRDLRMRESALLRTLGASARQVRLILFTEYVTLGLLSALTGLMLAVGANVVLALKLFKASPWPSPVVLVVLVGAFLVTTGLAVLGGLLLGRGVAKQPPLDLLRSGG</sequence>
<dbReference type="GO" id="GO:0005886">
    <property type="term" value="C:plasma membrane"/>
    <property type="evidence" value="ECO:0007669"/>
    <property type="project" value="UniProtKB-SubCell"/>
</dbReference>
<keyword evidence="2" id="KW-1003">Cell membrane</keyword>
<feature type="transmembrane region" description="Helical" evidence="6">
    <location>
        <begin position="730"/>
        <end position="751"/>
    </location>
</feature>
<dbReference type="InterPro" id="IPR038766">
    <property type="entry name" value="Membrane_comp_ABC_pdt"/>
</dbReference>
<feature type="transmembrane region" description="Helical" evidence="6">
    <location>
        <begin position="413"/>
        <end position="430"/>
    </location>
</feature>
<feature type="transmembrane region" description="Helical" evidence="6">
    <location>
        <begin position="437"/>
        <end position="461"/>
    </location>
</feature>
<keyword evidence="10" id="KW-1185">Reference proteome</keyword>
<dbReference type="InterPro" id="IPR025857">
    <property type="entry name" value="MacB_PCD"/>
</dbReference>
<evidence type="ECO:0000256" key="3">
    <source>
        <dbReference type="ARBA" id="ARBA00022692"/>
    </source>
</evidence>
<keyword evidence="4 6" id="KW-1133">Transmembrane helix</keyword>
<protein>
    <submittedName>
        <fullName evidence="9">ABC transporter permease</fullName>
    </submittedName>
</protein>
<evidence type="ECO:0000313" key="10">
    <source>
        <dbReference type="Proteomes" id="UP000676169"/>
    </source>
</evidence>
<dbReference type="Pfam" id="PF02687">
    <property type="entry name" value="FtsX"/>
    <property type="match status" value="2"/>
</dbReference>
<feature type="domain" description="MacB-like periplasmic core" evidence="8">
    <location>
        <begin position="38"/>
        <end position="243"/>
    </location>
</feature>
<feature type="transmembrane region" description="Helical" evidence="6">
    <location>
        <begin position="371"/>
        <end position="393"/>
    </location>
</feature>
<feature type="transmembrane region" description="Helical" evidence="6">
    <location>
        <begin position="328"/>
        <end position="350"/>
    </location>
</feature>
<dbReference type="PANTHER" id="PTHR30287">
    <property type="entry name" value="MEMBRANE COMPONENT OF PREDICTED ABC SUPERFAMILY METABOLITE UPTAKE TRANSPORTER"/>
    <property type="match status" value="1"/>
</dbReference>
<dbReference type="Proteomes" id="UP000676169">
    <property type="component" value="Chromosome"/>
</dbReference>
<dbReference type="EMBL" id="CP073100">
    <property type="protein sequence ID" value="QUE51877.1"/>
    <property type="molecule type" value="Genomic_DNA"/>
</dbReference>
<gene>
    <name evidence="9" type="ORF">KBB96_03070</name>
</gene>
<accession>A0A975J0P6</accession>
<keyword evidence="3 6" id="KW-0812">Transmembrane</keyword>
<reference evidence="9" key="1">
    <citation type="submission" date="2021-04" db="EMBL/GenBank/DDBJ databases">
        <title>Luteolibacter sp. 32A isolated from the skin of an Anderson's salamander (Ambystoma andersonii).</title>
        <authorList>
            <person name="Spergser J."/>
            <person name="Busse H.-J."/>
        </authorList>
    </citation>
    <scope>NUCLEOTIDE SEQUENCE</scope>
    <source>
        <strain evidence="9">32A</strain>
    </source>
</reference>
<feature type="domain" description="ABC3 transporter permease C-terminal" evidence="7">
    <location>
        <begin position="733"/>
        <end position="850"/>
    </location>
</feature>
<dbReference type="InterPro" id="IPR003838">
    <property type="entry name" value="ABC3_permease_C"/>
</dbReference>
<dbReference type="KEGG" id="lamb:KBB96_03070"/>
<evidence type="ECO:0000256" key="6">
    <source>
        <dbReference type="SAM" id="Phobius"/>
    </source>
</evidence>
<evidence type="ECO:0000256" key="4">
    <source>
        <dbReference type="ARBA" id="ARBA00022989"/>
    </source>
</evidence>
<evidence type="ECO:0000256" key="1">
    <source>
        <dbReference type="ARBA" id="ARBA00004651"/>
    </source>
</evidence>
<evidence type="ECO:0000259" key="8">
    <source>
        <dbReference type="Pfam" id="PF12704"/>
    </source>
</evidence>
<name>A0A975J0P6_9BACT</name>
<evidence type="ECO:0000259" key="7">
    <source>
        <dbReference type="Pfam" id="PF02687"/>
    </source>
</evidence>
<organism evidence="9 10">
    <name type="scientific">Luteolibacter ambystomatis</name>
    <dbReference type="NCBI Taxonomy" id="2824561"/>
    <lineage>
        <taxon>Bacteria</taxon>
        <taxon>Pseudomonadati</taxon>
        <taxon>Verrucomicrobiota</taxon>
        <taxon>Verrucomicrobiia</taxon>
        <taxon>Verrucomicrobiales</taxon>
        <taxon>Verrucomicrobiaceae</taxon>
        <taxon>Luteolibacter</taxon>
    </lineage>
</organism>
<comment type="subcellular location">
    <subcellularLocation>
        <location evidence="1">Cell membrane</location>
        <topology evidence="1">Multi-pass membrane protein</topology>
    </subcellularLocation>
</comment>
<evidence type="ECO:0000256" key="2">
    <source>
        <dbReference type="ARBA" id="ARBA00022475"/>
    </source>
</evidence>
<dbReference type="PANTHER" id="PTHR30287:SF1">
    <property type="entry name" value="INNER MEMBRANE PROTEIN"/>
    <property type="match status" value="1"/>
</dbReference>